<comment type="similarity">
    <text evidence="2 8">Belongs to the 4-toluene sulfonate uptake permease (TSUP) (TC 2.A.102) family.</text>
</comment>
<reference evidence="10" key="1">
    <citation type="submission" date="2023-08" db="EMBL/GenBank/DDBJ databases">
        <title>Rhodospirillaceae gen. nov., a novel taxon isolated from the Yangtze River Yuezi River estuary sludge.</title>
        <authorList>
            <person name="Ruan L."/>
        </authorList>
    </citation>
    <scope>NUCLEOTIDE SEQUENCE [LARGE SCALE GENOMIC DNA]</scope>
    <source>
        <strain evidence="10">R-7</strain>
    </source>
</reference>
<keyword evidence="3" id="KW-0813">Transport</keyword>
<feature type="transmembrane region" description="Helical" evidence="8">
    <location>
        <begin position="206"/>
        <end position="224"/>
    </location>
</feature>
<evidence type="ECO:0000313" key="9">
    <source>
        <dbReference type="EMBL" id="MDQ7250654.1"/>
    </source>
</evidence>
<dbReference type="RefSeq" id="WP_379960516.1">
    <property type="nucleotide sequence ID" value="NZ_JAUYVI010000007.1"/>
</dbReference>
<dbReference type="Proteomes" id="UP001230156">
    <property type="component" value="Unassembled WGS sequence"/>
</dbReference>
<evidence type="ECO:0000256" key="5">
    <source>
        <dbReference type="ARBA" id="ARBA00022692"/>
    </source>
</evidence>
<sequence length="263" mass="27684">MFLRMAMEFYGGFIDVWPMLAASSALIFLAAVVRGFSGFGFSLLAITAISLFMPAKEIVPSIFLLEVAASLNLIPSIWRDIDWRGIAFLLIGYVVALPFGVYALANVPAPPMQVALGIFVIVTAIMMLKGFRLEKTPGPLATTATGAASGILNGAFGTGGPPVVLFYFSTPAAAAVGRASVIAFFLSTDTLGLAELARNGLVTQQSFVQFVAWLPALLVGVFVGTKGFKHMDPAKFRLAVLWILIGLAVVGLGKAGYDLSTGA</sequence>
<keyword evidence="4 8" id="KW-1003">Cell membrane</keyword>
<name>A0ABU0YSG3_9PROT</name>
<gene>
    <name evidence="9" type="ORF">Q8A70_23395</name>
</gene>
<evidence type="ECO:0000256" key="2">
    <source>
        <dbReference type="ARBA" id="ARBA00009142"/>
    </source>
</evidence>
<dbReference type="PANTHER" id="PTHR30269:SF37">
    <property type="entry name" value="MEMBRANE TRANSPORTER PROTEIN"/>
    <property type="match status" value="1"/>
</dbReference>
<comment type="caution">
    <text evidence="9">The sequence shown here is derived from an EMBL/GenBank/DDBJ whole genome shotgun (WGS) entry which is preliminary data.</text>
</comment>
<evidence type="ECO:0000256" key="6">
    <source>
        <dbReference type="ARBA" id="ARBA00022989"/>
    </source>
</evidence>
<evidence type="ECO:0000256" key="4">
    <source>
        <dbReference type="ARBA" id="ARBA00022475"/>
    </source>
</evidence>
<accession>A0ABU0YSG3</accession>
<feature type="transmembrane region" description="Helical" evidence="8">
    <location>
        <begin position="111"/>
        <end position="128"/>
    </location>
</feature>
<evidence type="ECO:0000256" key="7">
    <source>
        <dbReference type="ARBA" id="ARBA00023136"/>
    </source>
</evidence>
<dbReference type="InterPro" id="IPR052017">
    <property type="entry name" value="TSUP"/>
</dbReference>
<keyword evidence="10" id="KW-1185">Reference proteome</keyword>
<dbReference type="InterPro" id="IPR002781">
    <property type="entry name" value="TM_pro_TauE-like"/>
</dbReference>
<evidence type="ECO:0000313" key="10">
    <source>
        <dbReference type="Proteomes" id="UP001230156"/>
    </source>
</evidence>
<evidence type="ECO:0000256" key="1">
    <source>
        <dbReference type="ARBA" id="ARBA00004651"/>
    </source>
</evidence>
<dbReference type="Pfam" id="PF01925">
    <property type="entry name" value="TauE"/>
    <property type="match status" value="1"/>
</dbReference>
<comment type="subcellular location">
    <subcellularLocation>
        <location evidence="1 8">Cell membrane</location>
        <topology evidence="1 8">Multi-pass membrane protein</topology>
    </subcellularLocation>
</comment>
<feature type="transmembrane region" description="Helical" evidence="8">
    <location>
        <begin position="85"/>
        <end position="105"/>
    </location>
</feature>
<proteinExistence type="inferred from homology"/>
<protein>
    <recommendedName>
        <fullName evidence="8">Probable membrane transporter protein</fullName>
    </recommendedName>
</protein>
<keyword evidence="7 8" id="KW-0472">Membrane</keyword>
<organism evidence="9 10">
    <name type="scientific">Dongia sedimenti</name>
    <dbReference type="NCBI Taxonomy" id="3064282"/>
    <lineage>
        <taxon>Bacteria</taxon>
        <taxon>Pseudomonadati</taxon>
        <taxon>Pseudomonadota</taxon>
        <taxon>Alphaproteobacteria</taxon>
        <taxon>Rhodospirillales</taxon>
        <taxon>Dongiaceae</taxon>
        <taxon>Dongia</taxon>
    </lineage>
</organism>
<feature type="transmembrane region" description="Helical" evidence="8">
    <location>
        <begin position="164"/>
        <end position="186"/>
    </location>
</feature>
<dbReference type="EMBL" id="JAUYVI010000007">
    <property type="protein sequence ID" value="MDQ7250654.1"/>
    <property type="molecule type" value="Genomic_DNA"/>
</dbReference>
<dbReference type="PANTHER" id="PTHR30269">
    <property type="entry name" value="TRANSMEMBRANE PROTEIN YFCA"/>
    <property type="match status" value="1"/>
</dbReference>
<keyword evidence="6 8" id="KW-1133">Transmembrane helix</keyword>
<keyword evidence="5 8" id="KW-0812">Transmembrane</keyword>
<evidence type="ECO:0000256" key="3">
    <source>
        <dbReference type="ARBA" id="ARBA00022448"/>
    </source>
</evidence>
<evidence type="ECO:0000256" key="8">
    <source>
        <dbReference type="RuleBase" id="RU363041"/>
    </source>
</evidence>
<feature type="transmembrane region" description="Helical" evidence="8">
    <location>
        <begin position="236"/>
        <end position="257"/>
    </location>
</feature>